<accession>A0A0P0VZS1</accession>
<dbReference type="AlphaFoldDB" id="A0A0P0VZS1"/>
<dbReference type="EMBL" id="AP014959">
    <property type="protein sequence ID" value="BAS84815.1"/>
    <property type="molecule type" value="Genomic_DNA"/>
</dbReference>
<dbReference type="eggNOG" id="ENOG502SVZE">
    <property type="taxonomic scope" value="Eukaryota"/>
</dbReference>
<keyword evidence="2" id="KW-0812">Transmembrane</keyword>
<keyword evidence="2" id="KW-0472">Membrane</keyword>
<evidence type="ECO:0000256" key="1">
    <source>
        <dbReference type="SAM" id="MobiDB-lite"/>
    </source>
</evidence>
<dbReference type="InParanoid" id="A0A0P0VZS1"/>
<keyword evidence="4" id="KW-1185">Reference proteome</keyword>
<evidence type="ECO:0000256" key="2">
    <source>
        <dbReference type="SAM" id="Phobius"/>
    </source>
</evidence>
<gene>
    <name evidence="3" type="ordered locus">Os03g0431100</name>
    <name evidence="3" type="ORF">OSNPB_030431100</name>
</gene>
<sequence>EKGKSNPPAKLERDELLRSAAAGGRAAAARVPGEGRVPAAGVPAGRLPTAGAGVPSPGIPSAAGVPAAAGLPAAVRAATAAAAAAAPQQRAFLHGGMLGCTLLLLPVGGLLLIKSVRVTKQSRSDTNPGIDVELLFL</sequence>
<dbReference type="OMA" id="IRQGHVC"/>
<organism evidence="3 4">
    <name type="scientific">Oryza sativa subsp. japonica</name>
    <name type="common">Rice</name>
    <dbReference type="NCBI Taxonomy" id="39947"/>
    <lineage>
        <taxon>Eukaryota</taxon>
        <taxon>Viridiplantae</taxon>
        <taxon>Streptophyta</taxon>
        <taxon>Embryophyta</taxon>
        <taxon>Tracheophyta</taxon>
        <taxon>Spermatophyta</taxon>
        <taxon>Magnoliopsida</taxon>
        <taxon>Liliopsida</taxon>
        <taxon>Poales</taxon>
        <taxon>Poaceae</taxon>
        <taxon>BOP clade</taxon>
        <taxon>Oryzoideae</taxon>
        <taxon>Oryzeae</taxon>
        <taxon>Oryzinae</taxon>
        <taxon>Oryza</taxon>
        <taxon>Oryza sativa</taxon>
    </lineage>
</organism>
<feature type="non-terminal residue" evidence="3">
    <location>
        <position position="1"/>
    </location>
</feature>
<evidence type="ECO:0000313" key="4">
    <source>
        <dbReference type="Proteomes" id="UP000059680"/>
    </source>
</evidence>
<name>A0A0P0VZS1_ORYSJ</name>
<reference evidence="3 4" key="2">
    <citation type="journal article" date="2013" name="Plant Cell Physiol.">
        <title>Rice Annotation Project Database (RAP-DB): an integrative and interactive database for rice genomics.</title>
        <authorList>
            <person name="Sakai H."/>
            <person name="Lee S.S."/>
            <person name="Tanaka T."/>
            <person name="Numa H."/>
            <person name="Kim J."/>
            <person name="Kawahara Y."/>
            <person name="Wakimoto H."/>
            <person name="Yang C.C."/>
            <person name="Iwamoto M."/>
            <person name="Abe T."/>
            <person name="Yamada Y."/>
            <person name="Muto A."/>
            <person name="Inokuchi H."/>
            <person name="Ikemura T."/>
            <person name="Matsumoto T."/>
            <person name="Sasaki T."/>
            <person name="Itoh T."/>
        </authorList>
    </citation>
    <scope>NUCLEOTIDE SEQUENCE [LARGE SCALE GENOMIC DNA]</scope>
    <source>
        <strain evidence="4">cv. Nipponbare</strain>
    </source>
</reference>
<keyword evidence="2" id="KW-1133">Transmembrane helix</keyword>
<proteinExistence type="predicted"/>
<dbReference type="PaxDb" id="39947-A0A0P0VZS1"/>
<feature type="region of interest" description="Disordered" evidence="1">
    <location>
        <begin position="22"/>
        <end position="42"/>
    </location>
</feature>
<dbReference type="Proteomes" id="UP000059680">
    <property type="component" value="Chromosome 3"/>
</dbReference>
<protein>
    <submittedName>
        <fullName evidence="3">Os03g0431100 protein</fullName>
    </submittedName>
</protein>
<reference evidence="3 4" key="3">
    <citation type="journal article" date="2013" name="Rice">
        <title>Improvement of the Oryza sativa Nipponbare reference genome using next generation sequence and optical map data.</title>
        <authorList>
            <person name="Kawahara Y."/>
            <person name="de la Bastide M."/>
            <person name="Hamilton J.P."/>
            <person name="Kanamori H."/>
            <person name="McCombie W.R."/>
            <person name="Ouyang S."/>
            <person name="Schwartz D.C."/>
            <person name="Tanaka T."/>
            <person name="Wu J."/>
            <person name="Zhou S."/>
            <person name="Childs K.L."/>
            <person name="Davidson R.M."/>
            <person name="Lin H."/>
            <person name="Quesada-Ocampo L."/>
            <person name="Vaillancourt B."/>
            <person name="Sakai H."/>
            <person name="Lee S.S."/>
            <person name="Kim J."/>
            <person name="Numa H."/>
            <person name="Itoh T."/>
            <person name="Buell C.R."/>
            <person name="Matsumoto T."/>
        </authorList>
    </citation>
    <scope>NUCLEOTIDE SEQUENCE [LARGE SCALE GENOMIC DNA]</scope>
    <source>
        <strain evidence="4">cv. Nipponbare</strain>
    </source>
</reference>
<reference evidence="4" key="1">
    <citation type="journal article" date="2005" name="Nature">
        <title>The map-based sequence of the rice genome.</title>
        <authorList>
            <consortium name="International rice genome sequencing project (IRGSP)"/>
            <person name="Matsumoto T."/>
            <person name="Wu J."/>
            <person name="Kanamori H."/>
            <person name="Katayose Y."/>
            <person name="Fujisawa M."/>
            <person name="Namiki N."/>
            <person name="Mizuno H."/>
            <person name="Yamamoto K."/>
            <person name="Antonio B.A."/>
            <person name="Baba T."/>
            <person name="Sakata K."/>
            <person name="Nagamura Y."/>
            <person name="Aoki H."/>
            <person name="Arikawa K."/>
            <person name="Arita K."/>
            <person name="Bito T."/>
            <person name="Chiden Y."/>
            <person name="Fujitsuka N."/>
            <person name="Fukunaka R."/>
            <person name="Hamada M."/>
            <person name="Harada C."/>
            <person name="Hayashi A."/>
            <person name="Hijishita S."/>
            <person name="Honda M."/>
            <person name="Hosokawa S."/>
            <person name="Ichikawa Y."/>
            <person name="Idonuma A."/>
            <person name="Iijima M."/>
            <person name="Ikeda M."/>
            <person name="Ikeno M."/>
            <person name="Ito K."/>
            <person name="Ito S."/>
            <person name="Ito T."/>
            <person name="Ito Y."/>
            <person name="Ito Y."/>
            <person name="Iwabuchi A."/>
            <person name="Kamiya K."/>
            <person name="Karasawa W."/>
            <person name="Kurita K."/>
            <person name="Katagiri S."/>
            <person name="Kikuta A."/>
            <person name="Kobayashi H."/>
            <person name="Kobayashi N."/>
            <person name="Machita K."/>
            <person name="Maehara T."/>
            <person name="Masukawa M."/>
            <person name="Mizubayashi T."/>
            <person name="Mukai Y."/>
            <person name="Nagasaki H."/>
            <person name="Nagata Y."/>
            <person name="Naito S."/>
            <person name="Nakashima M."/>
            <person name="Nakama Y."/>
            <person name="Nakamichi Y."/>
            <person name="Nakamura M."/>
            <person name="Meguro A."/>
            <person name="Negishi M."/>
            <person name="Ohta I."/>
            <person name="Ohta T."/>
            <person name="Okamoto M."/>
            <person name="Ono N."/>
            <person name="Saji S."/>
            <person name="Sakaguchi M."/>
            <person name="Sakai K."/>
            <person name="Shibata M."/>
            <person name="Shimokawa T."/>
            <person name="Song J."/>
            <person name="Takazaki Y."/>
            <person name="Terasawa K."/>
            <person name="Tsugane M."/>
            <person name="Tsuji K."/>
            <person name="Ueda S."/>
            <person name="Waki K."/>
            <person name="Yamagata H."/>
            <person name="Yamamoto M."/>
            <person name="Yamamoto S."/>
            <person name="Yamane H."/>
            <person name="Yoshiki S."/>
            <person name="Yoshihara R."/>
            <person name="Yukawa K."/>
            <person name="Zhong H."/>
            <person name="Yano M."/>
            <person name="Yuan Q."/>
            <person name="Ouyang S."/>
            <person name="Liu J."/>
            <person name="Jones K.M."/>
            <person name="Gansberger K."/>
            <person name="Moffat K."/>
            <person name="Hill J."/>
            <person name="Bera J."/>
            <person name="Fadrosh D."/>
            <person name="Jin S."/>
            <person name="Johri S."/>
            <person name="Kim M."/>
            <person name="Overton L."/>
            <person name="Reardon M."/>
            <person name="Tsitrin T."/>
            <person name="Vuong H."/>
            <person name="Weaver B."/>
            <person name="Ciecko A."/>
            <person name="Tallon L."/>
            <person name="Jackson J."/>
            <person name="Pai G."/>
            <person name="Aken S.V."/>
            <person name="Utterback T."/>
            <person name="Reidmuller S."/>
            <person name="Feldblyum T."/>
            <person name="Hsiao J."/>
            <person name="Zismann V."/>
            <person name="Iobst S."/>
            <person name="de Vazeille A.R."/>
            <person name="Buell C.R."/>
            <person name="Ying K."/>
            <person name="Li Y."/>
            <person name="Lu T."/>
            <person name="Huang Y."/>
            <person name="Zhao Q."/>
            <person name="Feng Q."/>
            <person name="Zhang L."/>
            <person name="Zhu J."/>
            <person name="Weng Q."/>
            <person name="Mu J."/>
            <person name="Lu Y."/>
            <person name="Fan D."/>
            <person name="Liu Y."/>
            <person name="Guan J."/>
            <person name="Zhang Y."/>
            <person name="Yu S."/>
            <person name="Liu X."/>
            <person name="Zhang Y."/>
            <person name="Hong G."/>
            <person name="Han B."/>
            <person name="Choisne N."/>
            <person name="Demange N."/>
            <person name="Orjeda G."/>
            <person name="Samain S."/>
            <person name="Cattolico L."/>
            <person name="Pelletier E."/>
            <person name="Couloux A."/>
            <person name="Segurens B."/>
            <person name="Wincker P."/>
            <person name="D'Hont A."/>
            <person name="Scarpelli C."/>
            <person name="Weissenbach J."/>
            <person name="Salanoubat M."/>
            <person name="Quetier F."/>
            <person name="Yu Y."/>
            <person name="Kim H.R."/>
            <person name="Rambo T."/>
            <person name="Currie J."/>
            <person name="Collura K."/>
            <person name="Luo M."/>
            <person name="Yang T."/>
            <person name="Ammiraju J.S.S."/>
            <person name="Engler F."/>
            <person name="Soderlund C."/>
            <person name="Wing R.A."/>
            <person name="Palmer L.E."/>
            <person name="de la Bastide M."/>
            <person name="Spiegel L."/>
            <person name="Nascimento L."/>
            <person name="Zutavern T."/>
            <person name="O'Shaughnessy A."/>
            <person name="Dike S."/>
            <person name="Dedhia N."/>
            <person name="Preston R."/>
            <person name="Balija V."/>
            <person name="McCombie W.R."/>
            <person name="Chow T."/>
            <person name="Chen H."/>
            <person name="Chung M."/>
            <person name="Chen C."/>
            <person name="Shaw J."/>
            <person name="Wu H."/>
            <person name="Hsiao K."/>
            <person name="Chao Y."/>
            <person name="Chu M."/>
            <person name="Cheng C."/>
            <person name="Hour A."/>
            <person name="Lee P."/>
            <person name="Lin S."/>
            <person name="Lin Y."/>
            <person name="Liou J."/>
            <person name="Liu S."/>
            <person name="Hsing Y."/>
            <person name="Raghuvanshi S."/>
            <person name="Mohanty A."/>
            <person name="Bharti A.K."/>
            <person name="Gaur A."/>
            <person name="Gupta V."/>
            <person name="Kumar D."/>
            <person name="Ravi V."/>
            <person name="Vij S."/>
            <person name="Kapur A."/>
            <person name="Khurana P."/>
            <person name="Khurana P."/>
            <person name="Khurana J.P."/>
            <person name="Tyagi A.K."/>
            <person name="Gaikwad K."/>
            <person name="Singh A."/>
            <person name="Dalal V."/>
            <person name="Srivastava S."/>
            <person name="Dixit A."/>
            <person name="Pal A.K."/>
            <person name="Ghazi I.A."/>
            <person name="Yadav M."/>
            <person name="Pandit A."/>
            <person name="Bhargava A."/>
            <person name="Sureshbabu K."/>
            <person name="Batra K."/>
            <person name="Sharma T.R."/>
            <person name="Mohapatra T."/>
            <person name="Singh N.K."/>
            <person name="Messing J."/>
            <person name="Nelson A.B."/>
            <person name="Fuks G."/>
            <person name="Kavchok S."/>
            <person name="Keizer G."/>
            <person name="Linton E."/>
            <person name="Llaca V."/>
            <person name="Song R."/>
            <person name="Tanyolac B."/>
            <person name="Young S."/>
            <person name="Ho-Il K."/>
            <person name="Hahn J.H."/>
            <person name="Sangsakoo G."/>
            <person name="Vanavichit A."/>
            <person name="de Mattos Luiz.A.T."/>
            <person name="Zimmer P.D."/>
            <person name="Malone G."/>
            <person name="Dellagostin O."/>
            <person name="de Oliveira A.C."/>
            <person name="Bevan M."/>
            <person name="Bancroft I."/>
            <person name="Minx P."/>
            <person name="Cordum H."/>
            <person name="Wilson R."/>
            <person name="Cheng Z."/>
            <person name="Jin W."/>
            <person name="Jiang J."/>
            <person name="Leong S.A."/>
            <person name="Iwama H."/>
            <person name="Gojobori T."/>
            <person name="Itoh T."/>
            <person name="Niimura Y."/>
            <person name="Fujii Y."/>
            <person name="Habara T."/>
            <person name="Sakai H."/>
            <person name="Sato Y."/>
            <person name="Wilson G."/>
            <person name="Kumar K."/>
            <person name="McCouch S."/>
            <person name="Juretic N."/>
            <person name="Hoen D."/>
            <person name="Wright S."/>
            <person name="Bruskiewich R."/>
            <person name="Bureau T."/>
            <person name="Miyao A."/>
            <person name="Hirochika H."/>
            <person name="Nishikawa T."/>
            <person name="Kadowaki K."/>
            <person name="Sugiura M."/>
            <person name="Burr B."/>
            <person name="Sasaki T."/>
        </authorList>
    </citation>
    <scope>NUCLEOTIDE SEQUENCE [LARGE SCALE GENOMIC DNA]</scope>
    <source>
        <strain evidence="4">cv. Nipponbare</strain>
    </source>
</reference>
<dbReference type="STRING" id="39947.A0A0P0VZS1"/>
<evidence type="ECO:0000313" key="3">
    <source>
        <dbReference type="EMBL" id="BAS84815.1"/>
    </source>
</evidence>
<feature type="transmembrane region" description="Helical" evidence="2">
    <location>
        <begin position="91"/>
        <end position="113"/>
    </location>
</feature>